<evidence type="ECO:0000256" key="1">
    <source>
        <dbReference type="SAM" id="MobiDB-lite"/>
    </source>
</evidence>
<keyword evidence="2" id="KW-0732">Signal</keyword>
<sequence length="409" mass="48281">MTKIKIIALIIFIQIIKNIISSPLTVPISATFLINNNLKKDLIKTPISLKCPSNIENFNKHQYGILGKKKNHLPIQAVKKDDLEVEHDSEEWETAIYPNRTDFEQKLVKIEESQIQGQKNRKRVPKTFLLPLNNNWEDNEAFDKIYLKVEENNKKEKNLIMVAKLIKKRYPNVDEENKKTPFKEMAINQQKEAVDLKLLLDECDRIIEFWPSLCIAEEQLREKRENEEWKYQRKLKLIKNILMALLDIEAGNKINLTEKAENEKQNLHKMDYLIDGLYLSNFMKNEVKEIKDRVIKAEHCKLNKQEKLFFYFLSVIEQATNMLIYVNNNIWVFDDKIEAKEENVSSPKIGDKNEEKNAEKDEDMKKKSQELKNKLKDELREELKKELMEEMKAGFPKSSRKGGDLKEEK</sequence>
<accession>A0A1I8C069</accession>
<evidence type="ECO:0000313" key="3">
    <source>
        <dbReference type="Proteomes" id="UP000095281"/>
    </source>
</evidence>
<feature type="chain" id="PRO_5009316334" evidence="2">
    <location>
        <begin position="22"/>
        <end position="409"/>
    </location>
</feature>
<dbReference type="WBParaSite" id="MhA1_Contig88.frz3.gene123">
    <property type="protein sequence ID" value="MhA1_Contig88.frz3.gene123"/>
    <property type="gene ID" value="MhA1_Contig88.frz3.gene123"/>
</dbReference>
<evidence type="ECO:0000256" key="2">
    <source>
        <dbReference type="SAM" id="SignalP"/>
    </source>
</evidence>
<feature type="signal peptide" evidence="2">
    <location>
        <begin position="1"/>
        <end position="21"/>
    </location>
</feature>
<keyword evidence="3" id="KW-1185">Reference proteome</keyword>
<feature type="region of interest" description="Disordered" evidence="1">
    <location>
        <begin position="343"/>
        <end position="375"/>
    </location>
</feature>
<name>A0A1I8C069_MELHA</name>
<proteinExistence type="predicted"/>
<dbReference type="AlphaFoldDB" id="A0A1I8C069"/>
<dbReference type="Proteomes" id="UP000095281">
    <property type="component" value="Unplaced"/>
</dbReference>
<feature type="region of interest" description="Disordered" evidence="1">
    <location>
        <begin position="389"/>
        <end position="409"/>
    </location>
</feature>
<reference evidence="4" key="1">
    <citation type="submission" date="2016-11" db="UniProtKB">
        <authorList>
            <consortium name="WormBaseParasite"/>
        </authorList>
    </citation>
    <scope>IDENTIFICATION</scope>
</reference>
<evidence type="ECO:0000313" key="4">
    <source>
        <dbReference type="WBParaSite" id="MhA1_Contig88.frz3.gene123"/>
    </source>
</evidence>
<protein>
    <submittedName>
        <fullName evidence="4">Uncharacterized protein</fullName>
    </submittedName>
</protein>
<organism evidence="3 4">
    <name type="scientific">Meloidogyne hapla</name>
    <name type="common">Root-knot nematode worm</name>
    <dbReference type="NCBI Taxonomy" id="6305"/>
    <lineage>
        <taxon>Eukaryota</taxon>
        <taxon>Metazoa</taxon>
        <taxon>Ecdysozoa</taxon>
        <taxon>Nematoda</taxon>
        <taxon>Chromadorea</taxon>
        <taxon>Rhabditida</taxon>
        <taxon>Tylenchina</taxon>
        <taxon>Tylenchomorpha</taxon>
        <taxon>Tylenchoidea</taxon>
        <taxon>Meloidogynidae</taxon>
        <taxon>Meloidogyninae</taxon>
        <taxon>Meloidogyne</taxon>
    </lineage>
</organism>